<dbReference type="Pfam" id="PF13602">
    <property type="entry name" value="ADH_zinc_N_2"/>
    <property type="match status" value="1"/>
</dbReference>
<protein>
    <submittedName>
        <fullName evidence="2">Zinc ion binding</fullName>
        <ecNumber evidence="2">1.3.1.105</ecNumber>
    </submittedName>
</protein>
<dbReference type="InterPro" id="IPR020843">
    <property type="entry name" value="ER"/>
</dbReference>
<dbReference type="PANTHER" id="PTHR44013:SF1">
    <property type="entry name" value="ZINC-TYPE ALCOHOL DEHYDROGENASE-LIKE PROTEIN C16A3.02C"/>
    <property type="match status" value="1"/>
</dbReference>
<comment type="caution">
    <text evidence="2">The sequence shown here is derived from an EMBL/GenBank/DDBJ whole genome shotgun (WGS) entry which is preliminary data.</text>
</comment>
<dbReference type="Gene3D" id="3.90.180.10">
    <property type="entry name" value="Medium-chain alcohol dehydrogenases, catalytic domain"/>
    <property type="match status" value="1"/>
</dbReference>
<dbReference type="GO" id="GO:0102978">
    <property type="term" value="F:furaneol oxidoreductase activity"/>
    <property type="evidence" value="ECO:0007669"/>
    <property type="project" value="UniProtKB-EC"/>
</dbReference>
<dbReference type="SUPFAM" id="SSF51735">
    <property type="entry name" value="NAD(P)-binding Rossmann-fold domains"/>
    <property type="match status" value="1"/>
</dbReference>
<dbReference type="EMBL" id="CAWUHD010000102">
    <property type="protein sequence ID" value="CAK7231474.1"/>
    <property type="molecule type" value="Genomic_DNA"/>
</dbReference>
<keyword evidence="2" id="KW-0560">Oxidoreductase</keyword>
<dbReference type="Proteomes" id="UP001642482">
    <property type="component" value="Unassembled WGS sequence"/>
</dbReference>
<dbReference type="SUPFAM" id="SSF50129">
    <property type="entry name" value="GroES-like"/>
    <property type="match status" value="1"/>
</dbReference>
<dbReference type="EC" id="1.3.1.105" evidence="2"/>
<keyword evidence="3" id="KW-1185">Reference proteome</keyword>
<name>A0ABP0CHB7_9PEZI</name>
<dbReference type="PANTHER" id="PTHR44013">
    <property type="entry name" value="ZINC-TYPE ALCOHOL DEHYDROGENASE-LIKE PROTEIN C16A3.02C"/>
    <property type="match status" value="1"/>
</dbReference>
<dbReference type="CDD" id="cd08267">
    <property type="entry name" value="MDR1"/>
    <property type="match status" value="1"/>
</dbReference>
<dbReference type="InterPro" id="IPR011032">
    <property type="entry name" value="GroES-like_sf"/>
</dbReference>
<dbReference type="InterPro" id="IPR036291">
    <property type="entry name" value="NAD(P)-bd_dom_sf"/>
</dbReference>
<evidence type="ECO:0000313" key="2">
    <source>
        <dbReference type="EMBL" id="CAK7231474.1"/>
    </source>
</evidence>
<evidence type="ECO:0000313" key="3">
    <source>
        <dbReference type="Proteomes" id="UP001642482"/>
    </source>
</evidence>
<evidence type="ECO:0000259" key="1">
    <source>
        <dbReference type="SMART" id="SM00829"/>
    </source>
</evidence>
<accession>A0ABP0CHB7</accession>
<dbReference type="InterPro" id="IPR013154">
    <property type="entry name" value="ADH-like_N"/>
</dbReference>
<dbReference type="Gene3D" id="3.40.50.720">
    <property type="entry name" value="NAD(P)-binding Rossmann-like Domain"/>
    <property type="match status" value="1"/>
</dbReference>
<dbReference type="InterPro" id="IPR052733">
    <property type="entry name" value="Chloroplast_QOR"/>
</dbReference>
<dbReference type="Pfam" id="PF08240">
    <property type="entry name" value="ADH_N"/>
    <property type="match status" value="1"/>
</dbReference>
<organism evidence="2 3">
    <name type="scientific">Sporothrix eucalyptigena</name>
    <dbReference type="NCBI Taxonomy" id="1812306"/>
    <lineage>
        <taxon>Eukaryota</taxon>
        <taxon>Fungi</taxon>
        <taxon>Dikarya</taxon>
        <taxon>Ascomycota</taxon>
        <taxon>Pezizomycotina</taxon>
        <taxon>Sordariomycetes</taxon>
        <taxon>Sordariomycetidae</taxon>
        <taxon>Ophiostomatales</taxon>
        <taxon>Ophiostomataceae</taxon>
        <taxon>Sporothrix</taxon>
    </lineage>
</organism>
<reference evidence="2 3" key="1">
    <citation type="submission" date="2024-01" db="EMBL/GenBank/DDBJ databases">
        <authorList>
            <person name="Allen C."/>
            <person name="Tagirdzhanova G."/>
        </authorList>
    </citation>
    <scope>NUCLEOTIDE SEQUENCE [LARGE SCALE GENOMIC DNA]</scope>
</reference>
<dbReference type="SMART" id="SM00829">
    <property type="entry name" value="PKS_ER"/>
    <property type="match status" value="1"/>
</dbReference>
<sequence>MISFFTDPAILSLLAASFVLLLAQLYTNSVINRPPSPKMKAWVVVKNGPPGEALAYKEVGESSGSLPKPKGSDILIKVTHAALNPADLHFMNVIPTWVPFRRHATPGMDFAGEVVSMGPQAAAAPSHASSPLAVGAAVAGCMSVGLVATGHGSLVEYVTVPAELVAKVPATLGASLDKAGPVAVGLLGCAGQTAHLAATEPAAEAAFRKSNARVLINGASGGVGSLLIQICKGRGAYVAAVCSAGNADFVTGLGADEVIDYKAHDPLPNYLANTLQYTGALSFDLIFDCVGDQLLFSKSPAYLTPQGSVLCIVGGGLLGTIRAGGNRLVPSFLGGTPRGYKLLALGPSGQRARAVAAWVENATLQQMPIDSEYGMADVVAAYEKLATKRARGKIVIKVQPDTTEIVDKPDR</sequence>
<feature type="domain" description="Enoyl reductase (ER)" evidence="1">
    <location>
        <begin position="51"/>
        <end position="396"/>
    </location>
</feature>
<proteinExistence type="predicted"/>
<gene>
    <name evidence="2" type="primary">YIM1</name>
    <name evidence="2" type="ORF">SEUCBS140593_007934</name>
</gene>